<name>A0A239ERI6_9ACTN</name>
<sequence>MSGRRLAVVVTVEHHDDPVLRRYAVPSADVRSLAAVLGDPGLGGFDVEFLQDPETWDAYLRLQALCDGRTGEDCLLLYFRGILLTGPNGGLYLATPDTVMQRPADTAVDVTRLDALLHRSQAGQVMVVLDGRTGGPVDAGAYFPAARATEARSRVVIMAAARPEPPTFAGLLADGIRGGAADRDRDGYIGIDEIFDHLRERDPSVRHWVFGSGRQPYVSKVRRPGSDQMAMIAELAAAAAGADLNQAAQARATLGRMATGNDRVAAAATAAVRRTSLRLAEAAIDFGRVLPGTQQLTVRVAVAGPPLVTTSTVTTSGEGLHARLEGDQLRVSWFPTVGRLTGTVTVDGPAGTAHLTVVGEVAEDHAGQAPSPAVAQNGPQVGSTPPRVLPPPPPQWYSGNGADQPTVGQPRLAAPVDPWPHAPTSNGPASAPPFPANLPTSSPPVSSPPISSPPASSPPASSPPAWRAPASGPPASSPPVGPEAAGMSQPAAEAAQTPHGPWSGAPNRPGTTSGSRAGGITEDRSRPSGTWWAQSPEAGQQLGPASTVHGSSWPSTLRQPDQNATAPVEPTADLDRTRPISAQPAGTSDQHTTEPTARPPAQATTPAEPTADLERTRPISAQPADLERTRPISAQPADTSDQHTTEPTARPPALRQPAQATTPTEPTADLERTRPISAQPADTPPVGTSDQHTTESAVPSRSPDGSDVAPGTQPTDIWPGSPAEPTTHAESFGPWLALPAVAAAGSAVAPRSEPSVEAPTESDDQQTDAPASASVGAPNWENVAPAWSDAASGGPSTGPDSDENDTAPADEITASGADVDTAQDADLEPAPHSAGGSPTEAVSHDADSSPAETVSHGADSGPTETASNGADSSTTETASNGADSSTAETISHGADSSTVEAALHSNDDRSGAGLAAAGGFVGGWLVTQAAASASNGQEPADHSPEPAATGASQPVYGQNDADARPSGEDATASPAGPWPGEQASGRGTFDQAQPGPGRPPQNTESTGQRPETPTPEESWPGRPSGKRSALSWEAGSAAAAAGGWPRPASANEPTESAGTTAADETTGTGAPTVPTWPPTDETAAAGAPAAPTWQPTNETTAAGASTVPTWPPTDETTVAEAPAAQTWQSGDQGTVAGTPTAPTWQPADQTTVAGTPTAPTWQSADQTTVAGTPTAPTWQSADQTTVAGTPSGVGWAGAAEPPAGLAGTPVGESGLAGTPRTWGGPAAAPGTTGWPDAPAGQGGWPGANQWPGGQQGVAGQRGVAGQQGVAGQPGTAAAGEWSTAAATGGWPGTATEQGGWQQGAGANTAWPTSPAGWPASPSWQQPPPGGSTPSTGGDPAYPRNSPPGRRRLRVAGILCLALLLAAGAYLGIRYTSGRGKTDPGAAPTVTQTQPGSQQPTQSATPDESAAPVPVSLAVPVVVDTIESVGREPEGVVVSPDNRTVYVADQGAKAVFFIDAADQKVSSLAVPNTPRFMALSSDGSRLYVSMFEDDFSANAMAVIDTAKRSVITSVKTGPRPFEPAVTQDGRVWLPIHNGARVEIYDGQSLRKLSQISVPPNPHWIDFTPDGTRAFTSDHESSRMSVIDTKTLKVLTNIAVGRSPHSIAVTPDGKTVVLTNYDVNTVETYDTKTLKLTKRYQVGKLPQAVLVSADGVHAYVVNEGSDTLSVLNLKDRKVAATIRVGDSPRVVALSPDGLRLYVTAGRDGAVTVLKAAEG</sequence>
<dbReference type="PANTHER" id="PTHR47197:SF3">
    <property type="entry name" value="DIHYDRO-HEME D1 DEHYDROGENASE"/>
    <property type="match status" value="1"/>
</dbReference>
<feature type="compositionally biased region" description="Low complexity" evidence="1">
    <location>
        <begin position="1192"/>
        <end position="1209"/>
    </location>
</feature>
<gene>
    <name evidence="2" type="ORF">SAMN06264365_11669</name>
</gene>
<dbReference type="InterPro" id="IPR018247">
    <property type="entry name" value="EF_Hand_1_Ca_BS"/>
</dbReference>
<evidence type="ECO:0000313" key="3">
    <source>
        <dbReference type="Proteomes" id="UP000198415"/>
    </source>
</evidence>
<feature type="compositionally biased region" description="Low complexity" evidence="1">
    <location>
        <begin position="593"/>
        <end position="610"/>
    </location>
</feature>
<dbReference type="InterPro" id="IPR011964">
    <property type="entry name" value="YVTN_b-propeller_repeat"/>
</dbReference>
<feature type="compositionally biased region" description="Polar residues" evidence="1">
    <location>
        <begin position="397"/>
        <end position="407"/>
    </location>
</feature>
<dbReference type="EMBL" id="FZNR01000016">
    <property type="protein sequence ID" value="SNS47169.1"/>
    <property type="molecule type" value="Genomic_DNA"/>
</dbReference>
<dbReference type="InterPro" id="IPR015943">
    <property type="entry name" value="WD40/YVTN_repeat-like_dom_sf"/>
</dbReference>
<feature type="compositionally biased region" description="Pro residues" evidence="1">
    <location>
        <begin position="471"/>
        <end position="481"/>
    </location>
</feature>
<organism evidence="2 3">
    <name type="scientific">Actinoplanes regularis</name>
    <dbReference type="NCBI Taxonomy" id="52697"/>
    <lineage>
        <taxon>Bacteria</taxon>
        <taxon>Bacillati</taxon>
        <taxon>Actinomycetota</taxon>
        <taxon>Actinomycetes</taxon>
        <taxon>Micromonosporales</taxon>
        <taxon>Micromonosporaceae</taxon>
        <taxon>Actinoplanes</taxon>
    </lineage>
</organism>
<feature type="compositionally biased region" description="Low complexity" evidence="1">
    <location>
        <begin position="647"/>
        <end position="667"/>
    </location>
</feature>
<feature type="compositionally biased region" description="Low complexity" evidence="1">
    <location>
        <begin position="1028"/>
        <end position="1096"/>
    </location>
</feature>
<feature type="region of interest" description="Disordered" evidence="1">
    <location>
        <begin position="1378"/>
        <end position="1411"/>
    </location>
</feature>
<feature type="compositionally biased region" description="Polar residues" evidence="1">
    <location>
        <begin position="1000"/>
        <end position="1011"/>
    </location>
</feature>
<protein>
    <submittedName>
        <fullName evidence="2">40-residue YVTN family beta-propeller repeat-containing protein</fullName>
    </submittedName>
</protein>
<feature type="compositionally biased region" description="Polar residues" evidence="1">
    <location>
        <begin position="1097"/>
        <end position="1108"/>
    </location>
</feature>
<feature type="region of interest" description="Disordered" evidence="1">
    <location>
        <begin position="364"/>
        <end position="916"/>
    </location>
</feature>
<dbReference type="InterPro" id="IPR051200">
    <property type="entry name" value="Host-pathogen_enzymatic-act"/>
</dbReference>
<dbReference type="NCBIfam" id="TIGR02276">
    <property type="entry name" value="beta_rpt_yvtn"/>
    <property type="match status" value="2"/>
</dbReference>
<feature type="compositionally biased region" description="Polar residues" evidence="1">
    <location>
        <begin position="548"/>
        <end position="565"/>
    </location>
</feature>
<feature type="compositionally biased region" description="Polar residues" evidence="1">
    <location>
        <begin position="862"/>
        <end position="899"/>
    </location>
</feature>
<dbReference type="Proteomes" id="UP000198415">
    <property type="component" value="Unassembled WGS sequence"/>
</dbReference>
<feature type="region of interest" description="Disordered" evidence="1">
    <location>
        <begin position="930"/>
        <end position="1348"/>
    </location>
</feature>
<reference evidence="2 3" key="1">
    <citation type="submission" date="2017-06" db="EMBL/GenBank/DDBJ databases">
        <authorList>
            <person name="Kim H.J."/>
            <person name="Triplett B.A."/>
        </authorList>
    </citation>
    <scope>NUCLEOTIDE SEQUENCE [LARGE SCALE GENOMIC DNA]</scope>
    <source>
        <strain evidence="2 3">DSM 43151</strain>
    </source>
</reference>
<dbReference type="OrthoDB" id="9766019at2"/>
<keyword evidence="3" id="KW-1185">Reference proteome</keyword>
<dbReference type="SUPFAM" id="SSF51004">
    <property type="entry name" value="C-terminal (heme d1) domain of cytochrome cd1-nitrite reductase"/>
    <property type="match status" value="1"/>
</dbReference>
<feature type="compositionally biased region" description="Polar residues" evidence="1">
    <location>
        <begin position="686"/>
        <end position="699"/>
    </location>
</feature>
<dbReference type="Gene3D" id="2.130.10.10">
    <property type="entry name" value="YVTN repeat-like/Quinoprotein amine dehydrogenase"/>
    <property type="match status" value="2"/>
</dbReference>
<dbReference type="PROSITE" id="PS00018">
    <property type="entry name" value="EF_HAND_1"/>
    <property type="match status" value="1"/>
</dbReference>
<dbReference type="RefSeq" id="WP_143232709.1">
    <property type="nucleotide sequence ID" value="NZ_FZNR01000016.1"/>
</dbReference>
<feature type="compositionally biased region" description="Low complexity" evidence="1">
    <location>
        <begin position="1257"/>
        <end position="1295"/>
    </location>
</feature>
<evidence type="ECO:0000256" key="1">
    <source>
        <dbReference type="SAM" id="MobiDB-lite"/>
    </source>
</evidence>
<feature type="compositionally biased region" description="Low complexity" evidence="1">
    <location>
        <begin position="736"/>
        <end position="750"/>
    </location>
</feature>
<feature type="compositionally biased region" description="Low complexity" evidence="1">
    <location>
        <begin position="1216"/>
        <end position="1239"/>
    </location>
</feature>
<dbReference type="InterPro" id="IPR011048">
    <property type="entry name" value="Haem_d1_sf"/>
</dbReference>
<feature type="compositionally biased region" description="Low complexity" evidence="1">
    <location>
        <begin position="1331"/>
        <end position="1340"/>
    </location>
</feature>
<feature type="compositionally biased region" description="Low complexity" evidence="1">
    <location>
        <begin position="1387"/>
        <end position="1411"/>
    </location>
</feature>
<feature type="compositionally biased region" description="Pro residues" evidence="1">
    <location>
        <begin position="430"/>
        <end position="462"/>
    </location>
</feature>
<feature type="compositionally biased region" description="Polar residues" evidence="1">
    <location>
        <begin position="1125"/>
        <end position="1188"/>
    </location>
</feature>
<proteinExistence type="predicted"/>
<dbReference type="PANTHER" id="PTHR47197">
    <property type="entry name" value="PROTEIN NIRF"/>
    <property type="match status" value="1"/>
</dbReference>
<evidence type="ECO:0000313" key="2">
    <source>
        <dbReference type="EMBL" id="SNS47169.1"/>
    </source>
</evidence>
<accession>A0A239ERI6</accession>